<dbReference type="PANTHER" id="PTHR13561:SF20">
    <property type="entry name" value="DNA TOPOISOMERASE 2-BINDING PROTEIN 1"/>
    <property type="match status" value="1"/>
</dbReference>
<dbReference type="FunFam" id="3.40.50.10190:FF:000018">
    <property type="entry name" value="DNA topoisomerase 2-binding protein 1"/>
    <property type="match status" value="1"/>
</dbReference>
<evidence type="ECO:0000256" key="4">
    <source>
        <dbReference type="ARBA" id="ARBA00022737"/>
    </source>
</evidence>
<dbReference type="Pfam" id="PF00533">
    <property type="entry name" value="BRCT"/>
    <property type="match status" value="1"/>
</dbReference>
<dbReference type="SMART" id="SM00292">
    <property type="entry name" value="BRCT"/>
    <property type="match status" value="2"/>
</dbReference>
<gene>
    <name evidence="11" type="primary">ORF94268</name>
</gene>
<keyword evidence="6" id="KW-0234">DNA repair</keyword>
<dbReference type="GO" id="GO:0033314">
    <property type="term" value="P:mitotic DNA replication checkpoint signaling"/>
    <property type="evidence" value="ECO:0007669"/>
    <property type="project" value="TreeGrafter"/>
</dbReference>
<dbReference type="GO" id="GO:0005634">
    <property type="term" value="C:nucleus"/>
    <property type="evidence" value="ECO:0007669"/>
    <property type="project" value="UniProtKB-SubCell"/>
</dbReference>
<dbReference type="GO" id="GO:0006270">
    <property type="term" value="P:DNA replication initiation"/>
    <property type="evidence" value="ECO:0007669"/>
    <property type="project" value="TreeGrafter"/>
</dbReference>
<keyword evidence="4" id="KW-0677">Repeat</keyword>
<sequence length="618" mass="69134">PNDTNKEFRKARDEMKTIVSPYWLFACQMNNCRVEESLFPHNYNPNFSLTITPATKTTPSRNSRTMFRTKDQLESSTKSTIVTVGKTPNKKMPVLNLQKEAEKATNIKVSKEASGNSTPVSRSSARQEQSVKRRTRKTTEDLVEEADDVSAAAQSTRGSSADKDFTSDDDVQNEDIHNKSKNQEMKDALSKTLGITQASRSRTSTKKKSGAKKLSGQLNTSDGNTSQESVSKSGAPRWTSKDSRQDANAVDPPMSEQVTWEDTTEILEKEKLARQLQRAQEPSQNTDELIARFEMPGDTSNFSHETKSKSGTKSGTSDRPPTPEPPSLAFPIAKPSSRILSPQPVELISEESSDSRMSTNIRSVPVFLISGLQNQERIEYSALVEQLGGKMIEKQHFDPLCTHLVLIQPTRNEKYLSCIASGKWVLHHSYFEACRKEGKFVEESPYEWGSSFTLPLMHKMPPQSHKLAAAACKWRKKIAAIKKMNTTCAGAYEGWKVLLCLDKTKEENFQRLLEAGGADVSIIRSPFSENIAGTHAFVDLSKVNILQEDLEKLLEAGIHCLKPEYIPAFLTEEPAPDPSEFYPAEFITLKASLSEPPLSRKRRRVNDEYPSSNKSCRR</sequence>
<feature type="region of interest" description="Disordered" evidence="9">
    <location>
        <begin position="597"/>
        <end position="618"/>
    </location>
</feature>
<dbReference type="InterPro" id="IPR001357">
    <property type="entry name" value="BRCT_dom"/>
</dbReference>
<dbReference type="Gene3D" id="3.40.50.10190">
    <property type="entry name" value="BRCT domain"/>
    <property type="match status" value="3"/>
</dbReference>
<feature type="region of interest" description="Disordered" evidence="9">
    <location>
        <begin position="86"/>
        <end position="260"/>
    </location>
</feature>
<organism evidence="11">
    <name type="scientific">Arion vulgaris</name>
    <dbReference type="NCBI Taxonomy" id="1028688"/>
    <lineage>
        <taxon>Eukaryota</taxon>
        <taxon>Metazoa</taxon>
        <taxon>Spiralia</taxon>
        <taxon>Lophotrochozoa</taxon>
        <taxon>Mollusca</taxon>
        <taxon>Gastropoda</taxon>
        <taxon>Heterobranchia</taxon>
        <taxon>Euthyneura</taxon>
        <taxon>Panpulmonata</taxon>
        <taxon>Eupulmonata</taxon>
        <taxon>Stylommatophora</taxon>
        <taxon>Helicina</taxon>
        <taxon>Arionoidea</taxon>
        <taxon>Arionidae</taxon>
        <taxon>Arion</taxon>
    </lineage>
</organism>
<dbReference type="SUPFAM" id="SSF52113">
    <property type="entry name" value="BRCT domain"/>
    <property type="match status" value="1"/>
</dbReference>
<feature type="region of interest" description="Disordered" evidence="9">
    <location>
        <begin position="295"/>
        <end position="335"/>
    </location>
</feature>
<dbReference type="CDD" id="cd17728">
    <property type="entry name" value="BRCT_TopBP1_rpt8"/>
    <property type="match status" value="1"/>
</dbReference>
<dbReference type="InterPro" id="IPR057595">
    <property type="entry name" value="TopB1_SLF1_BRCT"/>
</dbReference>
<dbReference type="InterPro" id="IPR049936">
    <property type="entry name" value="TopBP1_BRCT_8"/>
</dbReference>
<evidence type="ECO:0000256" key="2">
    <source>
        <dbReference type="ARBA" id="ARBA00004300"/>
    </source>
</evidence>
<feature type="domain" description="BRCT" evidence="10">
    <location>
        <begin position="356"/>
        <end position="448"/>
    </location>
</feature>
<keyword evidence="5" id="KW-0227">DNA damage</keyword>
<dbReference type="InterPro" id="IPR036420">
    <property type="entry name" value="BRCT_dom_sf"/>
</dbReference>
<protein>
    <recommendedName>
        <fullName evidence="10">BRCT domain-containing protein</fullName>
    </recommendedName>
</protein>
<keyword evidence="8" id="KW-0539">Nucleus</keyword>
<evidence type="ECO:0000256" key="6">
    <source>
        <dbReference type="ARBA" id="ARBA00023204"/>
    </source>
</evidence>
<proteinExistence type="predicted"/>
<evidence type="ECO:0000256" key="1">
    <source>
        <dbReference type="ARBA" id="ARBA00004123"/>
    </source>
</evidence>
<dbReference type="AlphaFoldDB" id="A0A0B7A2J8"/>
<feature type="non-terminal residue" evidence="11">
    <location>
        <position position="1"/>
    </location>
</feature>
<name>A0A0B7A2J8_9EUPU</name>
<evidence type="ECO:0000256" key="7">
    <source>
        <dbReference type="ARBA" id="ARBA00023212"/>
    </source>
</evidence>
<evidence type="ECO:0000256" key="8">
    <source>
        <dbReference type="ARBA" id="ARBA00023242"/>
    </source>
</evidence>
<dbReference type="GO" id="GO:0005813">
    <property type="term" value="C:centrosome"/>
    <property type="evidence" value="ECO:0007669"/>
    <property type="project" value="UniProtKB-SubCell"/>
</dbReference>
<keyword evidence="3" id="KW-0963">Cytoplasm</keyword>
<dbReference type="PROSITE" id="PS50172">
    <property type="entry name" value="BRCT"/>
    <property type="match status" value="1"/>
</dbReference>
<evidence type="ECO:0000256" key="3">
    <source>
        <dbReference type="ARBA" id="ARBA00022490"/>
    </source>
</evidence>
<evidence type="ECO:0000256" key="5">
    <source>
        <dbReference type="ARBA" id="ARBA00022763"/>
    </source>
</evidence>
<evidence type="ECO:0000313" key="11">
    <source>
        <dbReference type="EMBL" id="CEK75159.1"/>
    </source>
</evidence>
<dbReference type="GO" id="GO:0007095">
    <property type="term" value="P:mitotic G2 DNA damage checkpoint signaling"/>
    <property type="evidence" value="ECO:0007669"/>
    <property type="project" value="TreeGrafter"/>
</dbReference>
<feature type="compositionally biased region" description="Basic and acidic residues" evidence="9">
    <location>
        <begin position="174"/>
        <end position="189"/>
    </location>
</feature>
<feature type="compositionally biased region" description="Polar residues" evidence="9">
    <location>
        <begin position="609"/>
        <end position="618"/>
    </location>
</feature>
<evidence type="ECO:0000256" key="9">
    <source>
        <dbReference type="SAM" id="MobiDB-lite"/>
    </source>
</evidence>
<dbReference type="GO" id="GO:0006281">
    <property type="term" value="P:DNA repair"/>
    <property type="evidence" value="ECO:0007669"/>
    <property type="project" value="UniProtKB-KW"/>
</dbReference>
<feature type="compositionally biased region" description="Basic and acidic residues" evidence="9">
    <location>
        <begin position="99"/>
        <end position="111"/>
    </location>
</feature>
<feature type="compositionally biased region" description="Polar residues" evidence="9">
    <location>
        <begin position="113"/>
        <end position="128"/>
    </location>
</feature>
<dbReference type="PANTHER" id="PTHR13561">
    <property type="entry name" value="DNA REPLICATION REGULATOR DPB11-RELATED"/>
    <property type="match status" value="1"/>
</dbReference>
<reference evidence="11" key="1">
    <citation type="submission" date="2014-12" db="EMBL/GenBank/DDBJ databases">
        <title>Insight into the proteome of Arion vulgaris.</title>
        <authorList>
            <person name="Aradska J."/>
            <person name="Bulat T."/>
            <person name="Smidak R."/>
            <person name="Sarate P."/>
            <person name="Gangsoo J."/>
            <person name="Sialana F."/>
            <person name="Bilban M."/>
            <person name="Lubec G."/>
        </authorList>
    </citation>
    <scope>NUCLEOTIDE SEQUENCE</scope>
    <source>
        <tissue evidence="11">Skin</tissue>
    </source>
</reference>
<accession>A0A0B7A2J8</accession>
<dbReference type="EMBL" id="HACG01028294">
    <property type="protein sequence ID" value="CEK75159.1"/>
    <property type="molecule type" value="Transcribed_RNA"/>
</dbReference>
<dbReference type="CDD" id="cd17738">
    <property type="entry name" value="BRCT_TopBP1_rpt7"/>
    <property type="match status" value="1"/>
</dbReference>
<evidence type="ECO:0000259" key="10">
    <source>
        <dbReference type="PROSITE" id="PS50172"/>
    </source>
</evidence>
<dbReference type="Pfam" id="PF23294">
    <property type="entry name" value="BRCT_TopB1_SLF1"/>
    <property type="match status" value="1"/>
</dbReference>
<comment type="subcellular location">
    <subcellularLocation>
        <location evidence="2">Cytoplasm</location>
        <location evidence="2">Cytoskeleton</location>
        <location evidence="2">Microtubule organizing center</location>
        <location evidence="2">Centrosome</location>
    </subcellularLocation>
    <subcellularLocation>
        <location evidence="1">Nucleus</location>
    </subcellularLocation>
</comment>
<feature type="compositionally biased region" description="Polar residues" evidence="9">
    <location>
        <begin position="219"/>
        <end position="232"/>
    </location>
</feature>
<keyword evidence="7" id="KW-0206">Cytoskeleton</keyword>